<organism evidence="4 5">
    <name type="scientific">Neogobius melanostomus</name>
    <name type="common">round goby</name>
    <dbReference type="NCBI Taxonomy" id="47308"/>
    <lineage>
        <taxon>Eukaryota</taxon>
        <taxon>Metazoa</taxon>
        <taxon>Chordata</taxon>
        <taxon>Craniata</taxon>
        <taxon>Vertebrata</taxon>
        <taxon>Euteleostomi</taxon>
        <taxon>Actinopterygii</taxon>
        <taxon>Neopterygii</taxon>
        <taxon>Teleostei</taxon>
        <taxon>Neoteleostei</taxon>
        <taxon>Acanthomorphata</taxon>
        <taxon>Gobiaria</taxon>
        <taxon>Gobiiformes</taxon>
        <taxon>Gobioidei</taxon>
        <taxon>Gobiidae</taxon>
        <taxon>Benthophilinae</taxon>
        <taxon>Neogobiini</taxon>
        <taxon>Neogobius</taxon>
    </lineage>
</organism>
<dbReference type="InterPro" id="IPR018477">
    <property type="entry name" value="BICD"/>
</dbReference>
<dbReference type="GO" id="GO:0005794">
    <property type="term" value="C:Golgi apparatus"/>
    <property type="evidence" value="ECO:0007669"/>
    <property type="project" value="TreeGrafter"/>
</dbReference>
<evidence type="ECO:0000256" key="2">
    <source>
        <dbReference type="ARBA" id="ARBA00023054"/>
    </source>
</evidence>
<sequence>VDVSVVPCSIDHKSDRIVERLSRELRETTHEKIQAAEYGLAVLEEKQLLQQRFEEQETEYETVRQELAQLKEEYPNYKRNWPKITTC</sequence>
<dbReference type="Proteomes" id="UP000694523">
    <property type="component" value="Unplaced"/>
</dbReference>
<keyword evidence="5" id="KW-1185">Reference proteome</keyword>
<dbReference type="AlphaFoldDB" id="A0A8C6UF01"/>
<accession>A0A8C6UF01</accession>
<dbReference type="GO" id="GO:0034452">
    <property type="term" value="F:dynactin binding"/>
    <property type="evidence" value="ECO:0007669"/>
    <property type="project" value="TreeGrafter"/>
</dbReference>
<dbReference type="PANTHER" id="PTHR31233">
    <property type="entry name" value="BICAUDAL D FAMILY MEMBER"/>
    <property type="match status" value="1"/>
</dbReference>
<dbReference type="Ensembl" id="ENSNMLT00000038164.1">
    <property type="protein sequence ID" value="ENSNMLP00000034269.1"/>
    <property type="gene ID" value="ENSNMLG00000021199.1"/>
</dbReference>
<dbReference type="GO" id="GO:0070840">
    <property type="term" value="F:dynein complex binding"/>
    <property type="evidence" value="ECO:0007669"/>
    <property type="project" value="InterPro"/>
</dbReference>
<dbReference type="GO" id="GO:0070507">
    <property type="term" value="P:regulation of microtubule cytoskeleton organization"/>
    <property type="evidence" value="ECO:0007669"/>
    <property type="project" value="TreeGrafter"/>
</dbReference>
<dbReference type="PANTHER" id="PTHR31233:SF13">
    <property type="entry name" value="BICAUDAL D HOMOLOG 2 (DROSOPHILA)"/>
    <property type="match status" value="1"/>
</dbReference>
<dbReference type="GO" id="GO:0005829">
    <property type="term" value="C:cytosol"/>
    <property type="evidence" value="ECO:0007669"/>
    <property type="project" value="TreeGrafter"/>
</dbReference>
<evidence type="ECO:0000256" key="3">
    <source>
        <dbReference type="SAM" id="Coils"/>
    </source>
</evidence>
<name>A0A8C6UF01_9GOBI</name>
<dbReference type="GO" id="GO:0072393">
    <property type="term" value="P:microtubule anchoring at microtubule organizing center"/>
    <property type="evidence" value="ECO:0007669"/>
    <property type="project" value="TreeGrafter"/>
</dbReference>
<reference evidence="4" key="1">
    <citation type="submission" date="2025-08" db="UniProtKB">
        <authorList>
            <consortium name="Ensembl"/>
        </authorList>
    </citation>
    <scope>IDENTIFICATION</scope>
</reference>
<comment type="similarity">
    <text evidence="1">Belongs to the BicD family.</text>
</comment>
<evidence type="ECO:0000313" key="5">
    <source>
        <dbReference type="Proteomes" id="UP000694523"/>
    </source>
</evidence>
<protein>
    <submittedName>
        <fullName evidence="4">Bicaudal D homolog 2 (Drosophila)</fullName>
    </submittedName>
</protein>
<reference evidence="4" key="2">
    <citation type="submission" date="2025-09" db="UniProtKB">
        <authorList>
            <consortium name="Ensembl"/>
        </authorList>
    </citation>
    <scope>IDENTIFICATION</scope>
</reference>
<keyword evidence="2 3" id="KW-0175">Coiled coil</keyword>
<evidence type="ECO:0000256" key="1">
    <source>
        <dbReference type="ARBA" id="ARBA00010061"/>
    </source>
</evidence>
<evidence type="ECO:0000313" key="4">
    <source>
        <dbReference type="Ensembl" id="ENSNMLP00000034269.1"/>
    </source>
</evidence>
<dbReference type="GO" id="GO:0008093">
    <property type="term" value="F:cytoskeletal anchor activity"/>
    <property type="evidence" value="ECO:0007669"/>
    <property type="project" value="InterPro"/>
</dbReference>
<proteinExistence type="inferred from homology"/>
<feature type="coiled-coil region" evidence="3">
    <location>
        <begin position="46"/>
        <end position="80"/>
    </location>
</feature>